<organism evidence="2 3">
    <name type="scientific">Nesidiocoris tenuis</name>
    <dbReference type="NCBI Taxonomy" id="355587"/>
    <lineage>
        <taxon>Eukaryota</taxon>
        <taxon>Metazoa</taxon>
        <taxon>Ecdysozoa</taxon>
        <taxon>Arthropoda</taxon>
        <taxon>Hexapoda</taxon>
        <taxon>Insecta</taxon>
        <taxon>Pterygota</taxon>
        <taxon>Neoptera</taxon>
        <taxon>Paraneoptera</taxon>
        <taxon>Hemiptera</taxon>
        <taxon>Heteroptera</taxon>
        <taxon>Panheteroptera</taxon>
        <taxon>Cimicomorpha</taxon>
        <taxon>Miridae</taxon>
        <taxon>Dicyphina</taxon>
        <taxon>Nesidiocoris</taxon>
    </lineage>
</organism>
<accession>A0A6H5GNW6</accession>
<protein>
    <submittedName>
        <fullName evidence="2">Uncharacterized protein</fullName>
    </submittedName>
</protein>
<dbReference type="AlphaFoldDB" id="A0A6H5GNW6"/>
<evidence type="ECO:0000256" key="1">
    <source>
        <dbReference type="SAM" id="MobiDB-lite"/>
    </source>
</evidence>
<name>A0A6H5GNW6_9HEMI</name>
<dbReference type="EMBL" id="CADCXU010015947">
    <property type="protein sequence ID" value="CAB0005142.1"/>
    <property type="molecule type" value="Genomic_DNA"/>
</dbReference>
<feature type="region of interest" description="Disordered" evidence="1">
    <location>
        <begin position="1"/>
        <end position="21"/>
    </location>
</feature>
<evidence type="ECO:0000313" key="3">
    <source>
        <dbReference type="Proteomes" id="UP000479000"/>
    </source>
</evidence>
<evidence type="ECO:0000313" key="2">
    <source>
        <dbReference type="EMBL" id="CAB0005142.1"/>
    </source>
</evidence>
<dbReference type="Proteomes" id="UP000479000">
    <property type="component" value="Unassembled WGS sequence"/>
</dbReference>
<gene>
    <name evidence="2" type="ORF">NTEN_LOCUS10619</name>
</gene>
<reference evidence="2 3" key="1">
    <citation type="submission" date="2020-02" db="EMBL/GenBank/DDBJ databases">
        <authorList>
            <person name="Ferguson B K."/>
        </authorList>
    </citation>
    <scope>NUCLEOTIDE SEQUENCE [LARGE SCALE GENOMIC DNA]</scope>
</reference>
<feature type="non-terminal residue" evidence="2">
    <location>
        <position position="1"/>
    </location>
</feature>
<sequence length="169" mass="18166">GKNSQGQGKSGEGQGEPNVNKNLSRSSRIIVVYYDYTCDYMTNGRLDDLDSSRTKDQSFDFTASGGSSSVSTSVLMDGSKIGGRARTRVSTGVSVDSIVLSPRRPAVMDGADLSGTDGVGVTLQIGKLTAFNPIPFLYAVVRKDDVFRLCRPRLDHRVAGFENSSRGNF</sequence>
<keyword evidence="3" id="KW-1185">Reference proteome</keyword>
<proteinExistence type="predicted"/>